<accession>A0A934PCF9</accession>
<dbReference type="Gene3D" id="3.10.450.40">
    <property type="match status" value="2"/>
</dbReference>
<dbReference type="RefSeq" id="WP_199568298.1">
    <property type="nucleotide sequence ID" value="NZ_JAENBP010000011.1"/>
</dbReference>
<dbReference type="Proteomes" id="UP000644875">
    <property type="component" value="Unassembled WGS sequence"/>
</dbReference>
<feature type="domain" description="PepSY" evidence="1">
    <location>
        <begin position="82"/>
        <end position="137"/>
    </location>
</feature>
<dbReference type="InterPro" id="IPR025711">
    <property type="entry name" value="PepSY"/>
</dbReference>
<dbReference type="AlphaFoldDB" id="A0A934PCF9"/>
<evidence type="ECO:0000259" key="1">
    <source>
        <dbReference type="Pfam" id="PF03413"/>
    </source>
</evidence>
<protein>
    <submittedName>
        <fullName evidence="2">PepSY domain-containing protein</fullName>
    </submittedName>
</protein>
<dbReference type="Pfam" id="PF03413">
    <property type="entry name" value="PepSY"/>
    <property type="match status" value="1"/>
</dbReference>
<evidence type="ECO:0000313" key="2">
    <source>
        <dbReference type="EMBL" id="MBJ8350391.1"/>
    </source>
</evidence>
<proteinExistence type="predicted"/>
<keyword evidence="3" id="KW-1185">Reference proteome</keyword>
<organism evidence="2 3">
    <name type="scientific">Streptococcus zalophi</name>
    <dbReference type="NCBI Taxonomy" id="640031"/>
    <lineage>
        <taxon>Bacteria</taxon>
        <taxon>Bacillati</taxon>
        <taxon>Bacillota</taxon>
        <taxon>Bacilli</taxon>
        <taxon>Lactobacillales</taxon>
        <taxon>Streptococcaceae</taxon>
        <taxon>Streptococcus</taxon>
    </lineage>
</organism>
<sequence>MKQLTKKWLMIGIVAIVVIAAGGYAIANELFDRDSPMEEKVETIFDDDVDVDDVDDDDHFESKNNTQKAVQSPQPKAVKVDFNSAMKTALADAKTGFVTDIELDFDNNQPHYDIEIAENNTQKSYIIDATTGQIISSMVENEDDYPITEPKQKMADIIALIGNKYKGAQIKDISLDSDFPNQMVYDVTIIADNLEKEIIISADDASVISEKLDD</sequence>
<name>A0A934PCF9_9STRE</name>
<evidence type="ECO:0000313" key="3">
    <source>
        <dbReference type="Proteomes" id="UP000644875"/>
    </source>
</evidence>
<comment type="caution">
    <text evidence="2">The sequence shown here is derived from an EMBL/GenBank/DDBJ whole genome shotgun (WGS) entry which is preliminary data.</text>
</comment>
<dbReference type="EMBL" id="JAENBP010000011">
    <property type="protein sequence ID" value="MBJ8350391.1"/>
    <property type="molecule type" value="Genomic_DNA"/>
</dbReference>
<gene>
    <name evidence="2" type="ORF">JHK64_07115</name>
</gene>
<reference evidence="2 3" key="1">
    <citation type="journal article" date="2021" name="Int. J. Syst. Evol. Microbiol.">
        <title>Streptococcus vicugnae sp. nov., isolated from faeces of alpacas (Vicugna pacos) and cattle (Bos taurus), Streptococcus zalophi sp. nov., and Streptococcus pacificus sp. nov., isolated from respiratory tract of California sea lions (Zalophus californianus).</title>
        <authorList>
            <person name="Volokhov D.V."/>
            <person name="Zagorodnyaya T.A."/>
            <person name="Shen Z."/>
            <person name="Blom J."/>
            <person name="Furtak V.A."/>
            <person name="Eisenberg T."/>
            <person name="Fan P."/>
            <person name="Jeong K.C."/>
            <person name="Gao Y."/>
            <person name="Zhang S."/>
            <person name="Amselle M."/>
        </authorList>
    </citation>
    <scope>NUCLEOTIDE SEQUENCE [LARGE SCALE GENOMIC DNA]</scope>
    <source>
        <strain evidence="3">CSL7508-lung</strain>
    </source>
</reference>